<evidence type="ECO:0000313" key="1">
    <source>
        <dbReference type="Proteomes" id="UP000095282"/>
    </source>
</evidence>
<dbReference type="eggNOG" id="KOG0349">
    <property type="taxonomic scope" value="Eukaryota"/>
</dbReference>
<accession>A0A1I7UZ65</accession>
<protein>
    <submittedName>
        <fullName evidence="2">Helicase C-terminal domain-containing protein</fullName>
    </submittedName>
</protein>
<organism evidence="1 2">
    <name type="scientific">Caenorhabditis tropicalis</name>
    <dbReference type="NCBI Taxonomy" id="1561998"/>
    <lineage>
        <taxon>Eukaryota</taxon>
        <taxon>Metazoa</taxon>
        <taxon>Ecdysozoa</taxon>
        <taxon>Nematoda</taxon>
        <taxon>Chromadorea</taxon>
        <taxon>Rhabditida</taxon>
        <taxon>Rhabditina</taxon>
        <taxon>Rhabditomorpha</taxon>
        <taxon>Rhabditoidea</taxon>
        <taxon>Rhabditidae</taxon>
        <taxon>Peloderinae</taxon>
        <taxon>Caenorhabditis</taxon>
    </lineage>
</organism>
<reference evidence="2" key="1">
    <citation type="submission" date="2016-11" db="UniProtKB">
        <authorList>
            <consortium name="WormBaseParasite"/>
        </authorList>
    </citation>
    <scope>IDENTIFICATION</scope>
</reference>
<dbReference type="STRING" id="1561998.A0A1I7UZ65"/>
<evidence type="ECO:0000313" key="2">
    <source>
        <dbReference type="WBParaSite" id="Csp11.Scaffold630.g20805.t1"/>
    </source>
</evidence>
<dbReference type="AlphaFoldDB" id="A0A1I7UZ65"/>
<dbReference type="SUPFAM" id="SSF52540">
    <property type="entry name" value="P-loop containing nucleoside triphosphate hydrolases"/>
    <property type="match status" value="1"/>
</dbReference>
<proteinExistence type="predicted"/>
<dbReference type="WBParaSite" id="Csp11.Scaffold630.g20805.t1">
    <property type="protein sequence ID" value="Csp11.Scaffold630.g20805.t1"/>
    <property type="gene ID" value="Csp11.Scaffold630.g20805"/>
</dbReference>
<dbReference type="Proteomes" id="UP000095282">
    <property type="component" value="Unplaced"/>
</dbReference>
<dbReference type="InterPro" id="IPR027417">
    <property type="entry name" value="P-loop_NTPase"/>
</dbReference>
<dbReference type="Gene3D" id="3.40.50.300">
    <property type="entry name" value="P-loop containing nucleotide triphosphate hydrolases"/>
    <property type="match status" value="1"/>
</dbReference>
<keyword evidence="1" id="KW-1185">Reference proteome</keyword>
<sequence length="138" mass="15554">MYVHRIGRVGRAERMGLSISLVSEHEEKMWFHKCRSRGVGCHNSKDLSKGGCAIWFNEKKMLGEIEEHLGSTISTVDSDFNVPIDEFDGKVVYGERRGNAGAQFATHVLQLATSAAQLADLETKMQLEYLKNNRHVFV</sequence>
<name>A0A1I7UZ65_9PELO</name>